<reference evidence="2" key="2">
    <citation type="submission" date="2019-02" db="EMBL/GenBank/DDBJ databases">
        <title>Granulicella sibirica sp. nov., a psychrotolerant acidobacterium isolated from an organic soil layer in forested tundra, West Siberia.</title>
        <authorList>
            <person name="Oshkin I.Y."/>
            <person name="Kulichevskaya I.S."/>
            <person name="Rijpstra W.I.C."/>
            <person name="Sinninghe Damste J.S."/>
            <person name="Rakitin A.L."/>
            <person name="Ravin N.V."/>
            <person name="Dedysh S.N."/>
        </authorList>
    </citation>
    <scope>NUCLEOTIDE SEQUENCE [LARGE SCALE GENOMIC DNA]</scope>
    <source>
        <strain evidence="2">AF10</strain>
    </source>
</reference>
<sequence length="40" mass="4683">MPIDCNRRIHPIFHCPSDHVCRIPRSPVQRVLPTAADRYD</sequence>
<comment type="caution">
    <text evidence="1">The sequence shown here is derived from an EMBL/GenBank/DDBJ whole genome shotgun (WGS) entry which is preliminary data.</text>
</comment>
<keyword evidence="2" id="KW-1185">Reference proteome</keyword>
<evidence type="ECO:0000313" key="2">
    <source>
        <dbReference type="Proteomes" id="UP000289437"/>
    </source>
</evidence>
<evidence type="ECO:0000313" key="1">
    <source>
        <dbReference type="EMBL" id="RXH54929.1"/>
    </source>
</evidence>
<protein>
    <submittedName>
        <fullName evidence="1">Uncharacterized protein</fullName>
    </submittedName>
</protein>
<dbReference type="AlphaFoldDB" id="A0A4Q0SZH4"/>
<accession>A0A4Q0SZH4</accession>
<reference evidence="1 2" key="1">
    <citation type="submission" date="2018-11" db="EMBL/GenBank/DDBJ databases">
        <authorList>
            <person name="Mardanov A.V."/>
            <person name="Ravin N.V."/>
            <person name="Dedysh S.N."/>
        </authorList>
    </citation>
    <scope>NUCLEOTIDE SEQUENCE [LARGE SCALE GENOMIC DNA]</scope>
    <source>
        <strain evidence="1 2">AF10</strain>
    </source>
</reference>
<organism evidence="1 2">
    <name type="scientific">Granulicella sibirica</name>
    <dbReference type="NCBI Taxonomy" id="2479048"/>
    <lineage>
        <taxon>Bacteria</taxon>
        <taxon>Pseudomonadati</taxon>
        <taxon>Acidobacteriota</taxon>
        <taxon>Terriglobia</taxon>
        <taxon>Terriglobales</taxon>
        <taxon>Acidobacteriaceae</taxon>
        <taxon>Granulicella</taxon>
    </lineage>
</organism>
<dbReference type="EMBL" id="RDSM01000003">
    <property type="protein sequence ID" value="RXH54929.1"/>
    <property type="molecule type" value="Genomic_DNA"/>
</dbReference>
<gene>
    <name evidence="1" type="ORF">GRAN_4033</name>
</gene>
<dbReference type="Proteomes" id="UP000289437">
    <property type="component" value="Unassembled WGS sequence"/>
</dbReference>
<name>A0A4Q0SZH4_9BACT</name>
<proteinExistence type="predicted"/>